<gene>
    <name evidence="2" type="ORF">GCM10009776_05160</name>
</gene>
<organism evidence="2 3">
    <name type="scientific">Microbacterium deminutum</name>
    <dbReference type="NCBI Taxonomy" id="344164"/>
    <lineage>
        <taxon>Bacteria</taxon>
        <taxon>Bacillati</taxon>
        <taxon>Actinomycetota</taxon>
        <taxon>Actinomycetes</taxon>
        <taxon>Micrococcales</taxon>
        <taxon>Microbacteriaceae</taxon>
        <taxon>Microbacterium</taxon>
    </lineage>
</organism>
<dbReference type="EMBL" id="BAAAOG010000001">
    <property type="protein sequence ID" value="GAA1946076.1"/>
    <property type="molecule type" value="Genomic_DNA"/>
</dbReference>
<dbReference type="InterPro" id="IPR029044">
    <property type="entry name" value="Nucleotide-diphossugar_trans"/>
</dbReference>
<comment type="caution">
    <text evidence="2">The sequence shown here is derived from an EMBL/GenBank/DDBJ whole genome shotgun (WGS) entry which is preliminary data.</text>
</comment>
<dbReference type="PANTHER" id="PTHR22916">
    <property type="entry name" value="GLYCOSYLTRANSFERASE"/>
    <property type="match status" value="1"/>
</dbReference>
<name>A0ABP5BL98_9MICO</name>
<reference evidence="3" key="1">
    <citation type="journal article" date="2019" name="Int. J. Syst. Evol. Microbiol.">
        <title>The Global Catalogue of Microorganisms (GCM) 10K type strain sequencing project: providing services to taxonomists for standard genome sequencing and annotation.</title>
        <authorList>
            <consortium name="The Broad Institute Genomics Platform"/>
            <consortium name="The Broad Institute Genome Sequencing Center for Infectious Disease"/>
            <person name="Wu L."/>
            <person name="Ma J."/>
        </authorList>
    </citation>
    <scope>NUCLEOTIDE SEQUENCE [LARGE SCALE GENOMIC DNA]</scope>
    <source>
        <strain evidence="3">JCM 14901</strain>
    </source>
</reference>
<dbReference type="Gene3D" id="3.90.550.10">
    <property type="entry name" value="Spore Coat Polysaccharide Biosynthesis Protein SpsA, Chain A"/>
    <property type="match status" value="1"/>
</dbReference>
<dbReference type="RefSeq" id="WP_344090856.1">
    <property type="nucleotide sequence ID" value="NZ_BAAAOG010000001.1"/>
</dbReference>
<dbReference type="Pfam" id="PF00535">
    <property type="entry name" value="Glycos_transf_2"/>
    <property type="match status" value="1"/>
</dbReference>
<dbReference type="InterPro" id="IPR001173">
    <property type="entry name" value="Glyco_trans_2-like"/>
</dbReference>
<keyword evidence="3" id="KW-1185">Reference proteome</keyword>
<dbReference type="Proteomes" id="UP001499933">
    <property type="component" value="Unassembled WGS sequence"/>
</dbReference>
<dbReference type="CDD" id="cd00761">
    <property type="entry name" value="Glyco_tranf_GTA_type"/>
    <property type="match status" value="1"/>
</dbReference>
<feature type="domain" description="Glycosyltransferase 2-like" evidence="1">
    <location>
        <begin position="8"/>
        <end position="174"/>
    </location>
</feature>
<dbReference type="SUPFAM" id="SSF53448">
    <property type="entry name" value="Nucleotide-diphospho-sugar transferases"/>
    <property type="match status" value="1"/>
</dbReference>
<evidence type="ECO:0000259" key="1">
    <source>
        <dbReference type="Pfam" id="PF00535"/>
    </source>
</evidence>
<dbReference type="PANTHER" id="PTHR22916:SF3">
    <property type="entry name" value="UDP-GLCNAC:BETAGAL BETA-1,3-N-ACETYLGLUCOSAMINYLTRANSFERASE-LIKE PROTEIN 1"/>
    <property type="match status" value="1"/>
</dbReference>
<sequence>MSAPPRLSVVVPAFNNGRTIRETLESILDQEGVDFELIIADHASPDDTREVMEEFAGDARVTLLDTPAGGGAPRNWNRVTEAATGEYVKLVCGDDVLRPDVLARQVHLLTESGGILTACRRDIIDSDGRTLMKGWGLRGLDSRMSGRQAARLAVRAGSNLFGEPASVTMRRDALVDAGGWSPDFPYLIDQATYSRVLLRGDFVPDLEVGATFRMSTGQWSVALSNDQASQARGFHHWLRSAHPDVLSAGDVRIGDARATLMAHARRASYWVLKRRMR</sequence>
<evidence type="ECO:0000313" key="3">
    <source>
        <dbReference type="Proteomes" id="UP001499933"/>
    </source>
</evidence>
<proteinExistence type="predicted"/>
<accession>A0ABP5BL98</accession>
<evidence type="ECO:0000313" key="2">
    <source>
        <dbReference type="EMBL" id="GAA1946076.1"/>
    </source>
</evidence>
<protein>
    <recommendedName>
        <fullName evidence="1">Glycosyltransferase 2-like domain-containing protein</fullName>
    </recommendedName>
</protein>